<accession>A0A8I1G950</accession>
<keyword evidence="1" id="KW-0805">Transcription regulation</keyword>
<dbReference type="Gene3D" id="1.10.357.10">
    <property type="entry name" value="Tetracycline Repressor, domain 2"/>
    <property type="match status" value="1"/>
</dbReference>
<protein>
    <submittedName>
        <fullName evidence="6">TetR/AcrR family transcriptional regulator</fullName>
    </submittedName>
</protein>
<reference evidence="6 7" key="1">
    <citation type="submission" date="2020-12" db="EMBL/GenBank/DDBJ databases">
        <title>Revised draft genomes of Rhodomicrobium vannielii ATCC 17100 and Rhodomicrobium udaipurense JA643.</title>
        <authorList>
            <person name="Conners E.M."/>
            <person name="Davenport E.J."/>
            <person name="Bose A."/>
        </authorList>
    </citation>
    <scope>NUCLEOTIDE SEQUENCE [LARGE SCALE GENOMIC DNA]</scope>
    <source>
        <strain evidence="6 7">JA643</strain>
    </source>
</reference>
<evidence type="ECO:0000313" key="6">
    <source>
        <dbReference type="EMBL" id="MBJ7542838.1"/>
    </source>
</evidence>
<dbReference type="Proteomes" id="UP000623250">
    <property type="component" value="Unassembled WGS sequence"/>
</dbReference>
<name>A0A8I1G950_9HYPH</name>
<dbReference type="InterPro" id="IPR050109">
    <property type="entry name" value="HTH-type_TetR-like_transc_reg"/>
</dbReference>
<feature type="DNA-binding region" description="H-T-H motif" evidence="4">
    <location>
        <begin position="51"/>
        <end position="70"/>
    </location>
</feature>
<dbReference type="PANTHER" id="PTHR30055">
    <property type="entry name" value="HTH-TYPE TRANSCRIPTIONAL REGULATOR RUTR"/>
    <property type="match status" value="1"/>
</dbReference>
<dbReference type="PANTHER" id="PTHR30055:SF234">
    <property type="entry name" value="HTH-TYPE TRANSCRIPTIONAL REGULATOR BETI"/>
    <property type="match status" value="1"/>
</dbReference>
<keyword evidence="3" id="KW-0804">Transcription</keyword>
<evidence type="ECO:0000256" key="2">
    <source>
        <dbReference type="ARBA" id="ARBA00023125"/>
    </source>
</evidence>
<feature type="domain" description="HTH tetR-type" evidence="5">
    <location>
        <begin position="28"/>
        <end position="88"/>
    </location>
</feature>
<dbReference type="PRINTS" id="PR00455">
    <property type="entry name" value="HTHTETR"/>
</dbReference>
<organism evidence="6 7">
    <name type="scientific">Rhodomicrobium udaipurense</name>
    <dbReference type="NCBI Taxonomy" id="1202716"/>
    <lineage>
        <taxon>Bacteria</taxon>
        <taxon>Pseudomonadati</taxon>
        <taxon>Pseudomonadota</taxon>
        <taxon>Alphaproteobacteria</taxon>
        <taxon>Hyphomicrobiales</taxon>
        <taxon>Hyphomicrobiaceae</taxon>
        <taxon>Rhodomicrobium</taxon>
    </lineage>
</organism>
<evidence type="ECO:0000256" key="4">
    <source>
        <dbReference type="PROSITE-ProRule" id="PRU00335"/>
    </source>
</evidence>
<dbReference type="Pfam" id="PF00440">
    <property type="entry name" value="TetR_N"/>
    <property type="match status" value="1"/>
</dbReference>
<dbReference type="SUPFAM" id="SSF46689">
    <property type="entry name" value="Homeodomain-like"/>
    <property type="match status" value="1"/>
</dbReference>
<comment type="caution">
    <text evidence="6">The sequence shown here is derived from an EMBL/GenBank/DDBJ whole genome shotgun (WGS) entry which is preliminary data.</text>
</comment>
<proteinExistence type="predicted"/>
<evidence type="ECO:0000256" key="1">
    <source>
        <dbReference type="ARBA" id="ARBA00023015"/>
    </source>
</evidence>
<dbReference type="EMBL" id="JAEMUK010000008">
    <property type="protein sequence ID" value="MBJ7542838.1"/>
    <property type="molecule type" value="Genomic_DNA"/>
</dbReference>
<dbReference type="GO" id="GO:0003700">
    <property type="term" value="F:DNA-binding transcription factor activity"/>
    <property type="evidence" value="ECO:0007669"/>
    <property type="project" value="TreeGrafter"/>
</dbReference>
<dbReference type="Pfam" id="PF21306">
    <property type="entry name" value="TetR_C_40"/>
    <property type="match status" value="1"/>
</dbReference>
<keyword evidence="2 4" id="KW-0238">DNA-binding</keyword>
<dbReference type="InterPro" id="IPR049513">
    <property type="entry name" value="TetR_C_40"/>
</dbReference>
<dbReference type="InterPro" id="IPR009057">
    <property type="entry name" value="Homeodomain-like_sf"/>
</dbReference>
<evidence type="ECO:0000256" key="3">
    <source>
        <dbReference type="ARBA" id="ARBA00023163"/>
    </source>
</evidence>
<evidence type="ECO:0000313" key="7">
    <source>
        <dbReference type="Proteomes" id="UP000623250"/>
    </source>
</evidence>
<keyword evidence="7" id="KW-1185">Reference proteome</keyword>
<dbReference type="InterPro" id="IPR001647">
    <property type="entry name" value="HTH_TetR"/>
</dbReference>
<evidence type="ECO:0000259" key="5">
    <source>
        <dbReference type="PROSITE" id="PS50977"/>
    </source>
</evidence>
<sequence length="229" mass="25412">MVKSALPALEENASGRRLLKSRTDRRREDTRRKLMRATYEIVAERGLEGLVIQDITARADVGYGSFYNHFPSKEAIVSAAIEAFRLHTKGMYESLDGLTSNRVEAFANDVRVWLRVARTDRMWGWFMIRAVLAGNDFRFGIADLIRRAVAAGVEEGVFKHADVDMARETVAGLLLLATLKLVSGEVDDDYADRIISTALSVLGVPEATILEVMAKPLPDVELPSFLEAA</sequence>
<dbReference type="AlphaFoldDB" id="A0A8I1G950"/>
<dbReference type="RefSeq" id="WP_052036949.1">
    <property type="nucleotide sequence ID" value="NZ_JAEMUK010000008.1"/>
</dbReference>
<gene>
    <name evidence="6" type="ORF">JDN41_04630</name>
</gene>
<dbReference type="GO" id="GO:0000976">
    <property type="term" value="F:transcription cis-regulatory region binding"/>
    <property type="evidence" value="ECO:0007669"/>
    <property type="project" value="TreeGrafter"/>
</dbReference>
<dbReference type="PROSITE" id="PS50977">
    <property type="entry name" value="HTH_TETR_2"/>
    <property type="match status" value="1"/>
</dbReference>